<keyword evidence="4" id="KW-1185">Reference proteome</keyword>
<reference evidence="3 4" key="1">
    <citation type="journal article" date="2021" name="J. Hered.">
        <title>A chromosome-level genome assembly of the parasitoid wasp, Cotesia glomerata (Hymenoptera: Braconidae).</title>
        <authorList>
            <person name="Pinto B.J."/>
            <person name="Weis J.J."/>
            <person name="Gamble T."/>
            <person name="Ode P.J."/>
            <person name="Paul R."/>
            <person name="Zaspel J.M."/>
        </authorList>
    </citation>
    <scope>NUCLEOTIDE SEQUENCE [LARGE SCALE GENOMIC DNA]</scope>
    <source>
        <strain evidence="3">CgM1</strain>
    </source>
</reference>
<accession>A0AAV7J3T6</accession>
<dbReference type="PANTHER" id="PTHR22880">
    <property type="entry name" value="FALZ-RELATED BROMODOMAIN-CONTAINING PROTEINS"/>
    <property type="match status" value="1"/>
</dbReference>
<feature type="compositionally biased region" description="Polar residues" evidence="1">
    <location>
        <begin position="1"/>
        <end position="21"/>
    </location>
</feature>
<feature type="domain" description="Bromodomain protein 4 C-terminal" evidence="2">
    <location>
        <begin position="512"/>
        <end position="553"/>
    </location>
</feature>
<feature type="compositionally biased region" description="Low complexity" evidence="1">
    <location>
        <begin position="395"/>
        <end position="409"/>
    </location>
</feature>
<dbReference type="AlphaFoldDB" id="A0AAV7J3T6"/>
<dbReference type="Proteomes" id="UP000826195">
    <property type="component" value="Unassembled WGS sequence"/>
</dbReference>
<evidence type="ECO:0000313" key="4">
    <source>
        <dbReference type="Proteomes" id="UP000826195"/>
    </source>
</evidence>
<feature type="compositionally biased region" description="Basic and acidic residues" evidence="1">
    <location>
        <begin position="448"/>
        <end position="473"/>
    </location>
</feature>
<sequence>MNNQPPNSTGPVTKSIVTQPNAMPIDHGGNQPAVGGVATVTESQGMAISSHTSMPAQPSRPTALATAAPMKKKTTPPPSTPSNPPTPSVSVPTPPPSVTPTNANASITSPMISQATTIASYPIMSTISAINDTTINQPDLMQPFNPLGSITTTQPSIEMNLSSMKKETTHASMVQNIHQPVSTNNTNANLMTNFKSSVNMMPTNMQSNLLNNIGMGNMNLNLQQNLGPALLQNQLENMMNTTQLNNIQNAHNMVMNNQQHSNGFSNIKRETSPSMMNNNGIPNLNMPLGISTVGSIFDPVPPMVSMPMQIPQLTVKKDERPQMTQAPPHKPMDAGAFFAEMNSLGMPVMSNHSNAQILPEKKMTPPDSKNSAANFASAFKNKTVEQNVKNASSWSSLAQASSPQSAAGSNIKRDSSRDSFLSFKKQAKEKQDRQRALLEQQEIRRQQKEQERLRQESERKREREDEDALEKVMKTVNEQQGVTITPTSRVEEIKVSTETDSSSPSHSSSQDRAAAERERQRLREQDRRRREANANKIDMNMQSDLMAAFEETL</sequence>
<dbReference type="GO" id="GO:0005634">
    <property type="term" value="C:nucleus"/>
    <property type="evidence" value="ECO:0007669"/>
    <property type="project" value="TreeGrafter"/>
</dbReference>
<dbReference type="Pfam" id="PF17105">
    <property type="entry name" value="BRD4_CDT"/>
    <property type="match status" value="1"/>
</dbReference>
<dbReference type="GO" id="GO:0006338">
    <property type="term" value="P:chromatin remodeling"/>
    <property type="evidence" value="ECO:0007669"/>
    <property type="project" value="TreeGrafter"/>
</dbReference>
<dbReference type="InterPro" id="IPR050935">
    <property type="entry name" value="Bromo_chromatin_reader"/>
</dbReference>
<feature type="compositionally biased region" description="Low complexity" evidence="1">
    <location>
        <begin position="501"/>
        <end position="512"/>
    </location>
</feature>
<evidence type="ECO:0000313" key="3">
    <source>
        <dbReference type="EMBL" id="KAH0563875.1"/>
    </source>
</evidence>
<organism evidence="3 4">
    <name type="scientific">Cotesia glomerata</name>
    <name type="common">Lepidopteran parasitic wasp</name>
    <name type="synonym">Apanteles glomeratus</name>
    <dbReference type="NCBI Taxonomy" id="32391"/>
    <lineage>
        <taxon>Eukaryota</taxon>
        <taxon>Metazoa</taxon>
        <taxon>Ecdysozoa</taxon>
        <taxon>Arthropoda</taxon>
        <taxon>Hexapoda</taxon>
        <taxon>Insecta</taxon>
        <taxon>Pterygota</taxon>
        <taxon>Neoptera</taxon>
        <taxon>Endopterygota</taxon>
        <taxon>Hymenoptera</taxon>
        <taxon>Apocrita</taxon>
        <taxon>Ichneumonoidea</taxon>
        <taxon>Braconidae</taxon>
        <taxon>Microgastrinae</taxon>
        <taxon>Cotesia</taxon>
    </lineage>
</organism>
<protein>
    <recommendedName>
        <fullName evidence="2">Bromodomain protein 4 C-terminal domain-containing protein</fullName>
    </recommendedName>
</protein>
<proteinExistence type="predicted"/>
<dbReference type="PANTHER" id="PTHR22880:SF225">
    <property type="entry name" value="BROMODOMAIN-CONTAINING PROTEIN BET-1-RELATED"/>
    <property type="match status" value="1"/>
</dbReference>
<comment type="caution">
    <text evidence="3">The sequence shown here is derived from an EMBL/GenBank/DDBJ whole genome shotgun (WGS) entry which is preliminary data.</text>
</comment>
<dbReference type="CDD" id="cd22249">
    <property type="entry name" value="UDM1_RNF168_RNF169-like"/>
    <property type="match status" value="1"/>
</dbReference>
<feature type="region of interest" description="Disordered" evidence="1">
    <location>
        <begin position="395"/>
        <end position="419"/>
    </location>
</feature>
<feature type="region of interest" description="Disordered" evidence="1">
    <location>
        <begin position="448"/>
        <end position="553"/>
    </location>
</feature>
<feature type="compositionally biased region" description="Pro residues" evidence="1">
    <location>
        <begin position="75"/>
        <end position="98"/>
    </location>
</feature>
<dbReference type="GO" id="GO:0000785">
    <property type="term" value="C:chromatin"/>
    <property type="evidence" value="ECO:0007669"/>
    <property type="project" value="TreeGrafter"/>
</dbReference>
<dbReference type="EMBL" id="JAHXZJ010000002">
    <property type="protein sequence ID" value="KAH0563875.1"/>
    <property type="molecule type" value="Genomic_DNA"/>
</dbReference>
<feature type="compositionally biased region" description="Polar residues" evidence="1">
    <location>
        <begin position="40"/>
        <end position="60"/>
    </location>
</feature>
<dbReference type="InterPro" id="IPR031354">
    <property type="entry name" value="BRD4_CDT"/>
</dbReference>
<gene>
    <name evidence="3" type="ORF">KQX54_007699</name>
</gene>
<feature type="compositionally biased region" description="Basic and acidic residues" evidence="1">
    <location>
        <begin position="513"/>
        <end position="533"/>
    </location>
</feature>
<evidence type="ECO:0000259" key="2">
    <source>
        <dbReference type="Pfam" id="PF17105"/>
    </source>
</evidence>
<feature type="region of interest" description="Disordered" evidence="1">
    <location>
        <begin position="1"/>
        <end position="106"/>
    </location>
</feature>
<evidence type="ECO:0000256" key="1">
    <source>
        <dbReference type="SAM" id="MobiDB-lite"/>
    </source>
</evidence>
<dbReference type="GO" id="GO:0006355">
    <property type="term" value="P:regulation of DNA-templated transcription"/>
    <property type="evidence" value="ECO:0007669"/>
    <property type="project" value="TreeGrafter"/>
</dbReference>
<name>A0AAV7J3T6_COTGL</name>
<feature type="compositionally biased region" description="Polar residues" evidence="1">
    <location>
        <begin position="476"/>
        <end position="488"/>
    </location>
</feature>